<dbReference type="PANTHER" id="PTHR33295">
    <property type="entry name" value="ATPASE"/>
    <property type="match status" value="1"/>
</dbReference>
<evidence type="ECO:0000259" key="1">
    <source>
        <dbReference type="Pfam" id="PF13173"/>
    </source>
</evidence>
<dbReference type="InterPro" id="IPR027417">
    <property type="entry name" value="P-loop_NTPase"/>
</dbReference>
<dbReference type="Pfam" id="PF13635">
    <property type="entry name" value="DUF4143"/>
    <property type="match status" value="1"/>
</dbReference>
<sequence length="427" mass="49314">MIYNSATHTLINRPEYLNQLIEHKDVDLVKIVTGIRRCGKSSLLDLFHKHLLNSGVSEDHIIHINLESLKYRNITNYTELYDYISKHIPADCAESIESHNASKSTKTYLIFDELQAVEDWQKAVESFRIDFNVDIYITGSNAYLLSSEFSTLLAGRYVEIRMLPLSFKEFLDFYNFPTSASTDEKFQKYLQFGGMPVLSEYKFNEARSMQDLEGIYSTVILRDVLQRNEKADQIVLQKLMTFLCSTIGSTTSPNSISKSLRAEGDIEKTTVSVASKTVSDYIRMLKDAFIVYPVQRYDVQGKELLKTLGKNYVIDLGFRNMLLGYRGTDRGHIIENVVFLELLRRDYRVYIGKVGNAEVDFVAEKPNEKIYVQVTESMQSPETRERELKPLRAIKDNYEKIVISMYHDYINSYDGIKAINLTDWLLK</sequence>
<dbReference type="Gene3D" id="3.40.50.300">
    <property type="entry name" value="P-loop containing nucleotide triphosphate hydrolases"/>
    <property type="match status" value="1"/>
</dbReference>
<proteinExistence type="predicted"/>
<name>A0A133NQ44_GARVA</name>
<dbReference type="InterPro" id="IPR025420">
    <property type="entry name" value="DUF4143"/>
</dbReference>
<evidence type="ECO:0000259" key="2">
    <source>
        <dbReference type="Pfam" id="PF13635"/>
    </source>
</evidence>
<dbReference type="InterPro" id="IPR041682">
    <property type="entry name" value="AAA_14"/>
</dbReference>
<feature type="domain" description="DUF4143" evidence="2">
    <location>
        <begin position="222"/>
        <end position="374"/>
    </location>
</feature>
<gene>
    <name evidence="3" type="ORF">HMPREF3216_00529</name>
</gene>
<comment type="caution">
    <text evidence="3">The sequence shown here is derived from an EMBL/GenBank/DDBJ whole genome shotgun (WGS) entry which is preliminary data.</text>
</comment>
<feature type="domain" description="AAA" evidence="1">
    <location>
        <begin position="29"/>
        <end position="171"/>
    </location>
</feature>
<accession>A0A133NQ44</accession>
<dbReference type="SUPFAM" id="SSF52540">
    <property type="entry name" value="P-loop containing nucleoside triphosphate hydrolases"/>
    <property type="match status" value="1"/>
</dbReference>
<evidence type="ECO:0008006" key="5">
    <source>
        <dbReference type="Google" id="ProtNLM"/>
    </source>
</evidence>
<protein>
    <recommendedName>
        <fullName evidence="5">ATPase</fullName>
    </recommendedName>
</protein>
<dbReference type="RefSeq" id="WP_060786773.1">
    <property type="nucleotide sequence ID" value="NZ_KQ956813.1"/>
</dbReference>
<evidence type="ECO:0000313" key="4">
    <source>
        <dbReference type="Proteomes" id="UP000070558"/>
    </source>
</evidence>
<dbReference type="PATRIC" id="fig|2702.99.peg.522"/>
<dbReference type="PANTHER" id="PTHR33295:SF20">
    <property type="entry name" value="ATPASE"/>
    <property type="match status" value="1"/>
</dbReference>
<dbReference type="AlphaFoldDB" id="A0A133NQ44"/>
<evidence type="ECO:0000313" key="3">
    <source>
        <dbReference type="EMBL" id="KXA18415.1"/>
    </source>
</evidence>
<reference evidence="3 4" key="1">
    <citation type="submission" date="2016-01" db="EMBL/GenBank/DDBJ databases">
        <authorList>
            <person name="Oliw E.H."/>
        </authorList>
    </citation>
    <scope>NUCLEOTIDE SEQUENCE [LARGE SCALE GENOMIC DNA]</scope>
    <source>
        <strain evidence="3 4">GED7760B</strain>
    </source>
</reference>
<dbReference type="EMBL" id="LRQA01000030">
    <property type="protein sequence ID" value="KXA18415.1"/>
    <property type="molecule type" value="Genomic_DNA"/>
</dbReference>
<dbReference type="Pfam" id="PF13173">
    <property type="entry name" value="AAA_14"/>
    <property type="match status" value="1"/>
</dbReference>
<dbReference type="Proteomes" id="UP000070558">
    <property type="component" value="Unassembled WGS sequence"/>
</dbReference>
<organism evidence="3 4">
    <name type="scientific">Gardnerella vaginalis</name>
    <dbReference type="NCBI Taxonomy" id="2702"/>
    <lineage>
        <taxon>Bacteria</taxon>
        <taxon>Bacillati</taxon>
        <taxon>Actinomycetota</taxon>
        <taxon>Actinomycetes</taxon>
        <taxon>Bifidobacteriales</taxon>
        <taxon>Bifidobacteriaceae</taxon>
        <taxon>Gardnerella</taxon>
    </lineage>
</organism>